<dbReference type="InterPro" id="IPR001133">
    <property type="entry name" value="NADH_UbQ_OxRdtase_chain4L/K"/>
</dbReference>
<proteinExistence type="inferred from homology"/>
<dbReference type="GO" id="GO:0042773">
    <property type="term" value="P:ATP synthesis coupled electron transport"/>
    <property type="evidence" value="ECO:0007669"/>
    <property type="project" value="InterPro"/>
</dbReference>
<dbReference type="GO" id="GO:0048038">
    <property type="term" value="F:quinone binding"/>
    <property type="evidence" value="ECO:0007669"/>
    <property type="project" value="UniProtKB-KW"/>
</dbReference>
<keyword evidence="7" id="KW-1003">Cell membrane</keyword>
<dbReference type="Pfam" id="PF00420">
    <property type="entry name" value="Oxidored_q2"/>
    <property type="match status" value="1"/>
</dbReference>
<name>A0A2R6Y3Z1_9BACL</name>
<comment type="catalytic activity">
    <reaction evidence="7">
        <text>a quinone + NADH + 5 H(+)(in) = a quinol + NAD(+) + 4 H(+)(out)</text>
        <dbReference type="Rhea" id="RHEA:57888"/>
        <dbReference type="ChEBI" id="CHEBI:15378"/>
        <dbReference type="ChEBI" id="CHEBI:24646"/>
        <dbReference type="ChEBI" id="CHEBI:57540"/>
        <dbReference type="ChEBI" id="CHEBI:57945"/>
        <dbReference type="ChEBI" id="CHEBI:132124"/>
    </reaction>
</comment>
<evidence type="ECO:0000256" key="4">
    <source>
        <dbReference type="ARBA" id="ARBA00022692"/>
    </source>
</evidence>
<evidence type="ECO:0000313" key="9">
    <source>
        <dbReference type="Proteomes" id="UP000244338"/>
    </source>
</evidence>
<keyword evidence="7" id="KW-0874">Quinone</keyword>
<feature type="transmembrane region" description="Helical" evidence="7">
    <location>
        <begin position="32"/>
        <end position="56"/>
    </location>
</feature>
<dbReference type="AlphaFoldDB" id="A0A2R6Y3Z1"/>
<dbReference type="EMBL" id="PEBX01000007">
    <property type="protein sequence ID" value="PTQ57391.1"/>
    <property type="molecule type" value="Genomic_DNA"/>
</dbReference>
<dbReference type="PANTHER" id="PTHR11434:SF16">
    <property type="entry name" value="NADH-UBIQUINONE OXIDOREDUCTASE CHAIN 4L"/>
    <property type="match status" value="1"/>
</dbReference>
<feature type="transmembrane region" description="Helical" evidence="7">
    <location>
        <begin position="6"/>
        <end position="25"/>
    </location>
</feature>
<evidence type="ECO:0000256" key="6">
    <source>
        <dbReference type="ARBA" id="ARBA00023136"/>
    </source>
</evidence>
<evidence type="ECO:0000256" key="3">
    <source>
        <dbReference type="ARBA" id="ARBA00022448"/>
    </source>
</evidence>
<keyword evidence="3 7" id="KW-0813">Transport</keyword>
<dbReference type="PANTHER" id="PTHR11434">
    <property type="entry name" value="NADH-UBIQUINONE OXIDOREDUCTASE SUBUNIT ND4L"/>
    <property type="match status" value="1"/>
</dbReference>
<keyword evidence="4 7" id="KW-0812">Transmembrane</keyword>
<evidence type="ECO:0000256" key="5">
    <source>
        <dbReference type="ARBA" id="ARBA00022989"/>
    </source>
</evidence>
<dbReference type="EC" id="7.1.1.-" evidence="7"/>
<keyword evidence="8" id="KW-0830">Ubiquinone</keyword>
<evidence type="ECO:0000256" key="1">
    <source>
        <dbReference type="ARBA" id="ARBA00004141"/>
    </source>
</evidence>
<dbReference type="NCBIfam" id="NF004320">
    <property type="entry name" value="PRK05715.1-2"/>
    <property type="match status" value="1"/>
</dbReference>
<evidence type="ECO:0000256" key="7">
    <source>
        <dbReference type="HAMAP-Rule" id="MF_01456"/>
    </source>
</evidence>
<keyword evidence="7" id="KW-0520">NAD</keyword>
<comment type="subcellular location">
    <subcellularLocation>
        <location evidence="7">Cell membrane</location>
        <topology evidence="7">Multi-pass membrane protein</topology>
    </subcellularLocation>
    <subcellularLocation>
        <location evidence="1">Membrane</location>
        <topology evidence="1">Multi-pass membrane protein</topology>
    </subcellularLocation>
</comment>
<evidence type="ECO:0000256" key="2">
    <source>
        <dbReference type="ARBA" id="ARBA00010519"/>
    </source>
</evidence>
<keyword evidence="5 7" id="KW-1133">Transmembrane helix</keyword>
<accession>A0A2R6Y3Z1</accession>
<comment type="function">
    <text evidence="7">NDH-1 shuttles electrons from NADH, via FMN and iron-sulfur (Fe-S) centers, to quinones in the respiratory chain. The immediate electron acceptor for the enzyme in this species is believed to be a menaquinone. Couples the redox reaction to proton translocation (for every two electrons transferred, four hydrogen ions are translocated across the cytoplasmic membrane), and thus conserves the redox energy in a proton gradient.</text>
</comment>
<dbReference type="GO" id="GO:0005886">
    <property type="term" value="C:plasma membrane"/>
    <property type="evidence" value="ECO:0007669"/>
    <property type="project" value="UniProtKB-SubCell"/>
</dbReference>
<dbReference type="GO" id="GO:0030964">
    <property type="term" value="C:NADH dehydrogenase complex"/>
    <property type="evidence" value="ECO:0007669"/>
    <property type="project" value="TreeGrafter"/>
</dbReference>
<gene>
    <name evidence="7" type="primary">nuoK</name>
    <name evidence="8" type="ORF">BSOLF_1546</name>
</gene>
<dbReference type="HAMAP" id="MF_01456">
    <property type="entry name" value="NDH1_NuoK"/>
    <property type="match status" value="1"/>
</dbReference>
<dbReference type="Proteomes" id="UP000244338">
    <property type="component" value="Unassembled WGS sequence"/>
</dbReference>
<comment type="similarity">
    <text evidence="2 7">Belongs to the complex I subunit 4L family.</text>
</comment>
<evidence type="ECO:0000313" key="8">
    <source>
        <dbReference type="EMBL" id="PTQ57391.1"/>
    </source>
</evidence>
<comment type="subunit">
    <text evidence="7">NDH-1 is composed of 14 different subunits. Subunits NuoA, H, J, K, L, M, N constitute the membrane sector of the complex.</text>
</comment>
<organism evidence="8 9">
    <name type="scientific">Candidatus Carbonibacillus altaicus</name>
    <dbReference type="NCBI Taxonomy" id="2163959"/>
    <lineage>
        <taxon>Bacteria</taxon>
        <taxon>Bacillati</taxon>
        <taxon>Bacillota</taxon>
        <taxon>Bacilli</taxon>
        <taxon>Bacillales</taxon>
        <taxon>Candidatus Carbonibacillus</taxon>
    </lineage>
</organism>
<protein>
    <recommendedName>
        <fullName evidence="7">NADH-quinone oxidoreductase subunit K</fullName>
        <ecNumber evidence="7">7.1.1.-</ecNumber>
    </recommendedName>
    <alternativeName>
        <fullName evidence="7">NADH dehydrogenase I subunit K</fullName>
    </alternativeName>
    <alternativeName>
        <fullName evidence="7">NDH-1 subunit K</fullName>
    </alternativeName>
</protein>
<reference evidence="9" key="1">
    <citation type="journal article" date="2018" name="Sci. Rep.">
        <title>Lignite coal burning seam in the remote Altai Mountains harbors a hydrogen-driven thermophilic microbial community.</title>
        <authorList>
            <person name="Kadnikov V.V."/>
            <person name="Mardanov A.V."/>
            <person name="Ivasenko D.A."/>
            <person name="Antsiferov D.V."/>
            <person name="Beletsky A.V."/>
            <person name="Karnachuk O.V."/>
            <person name="Ravin N.V."/>
        </authorList>
    </citation>
    <scope>NUCLEOTIDE SEQUENCE [LARGE SCALE GENOMIC DNA]</scope>
</reference>
<keyword evidence="6 7" id="KW-0472">Membrane</keyword>
<dbReference type="Gene3D" id="1.10.287.3510">
    <property type="match status" value="1"/>
</dbReference>
<comment type="caution">
    <text evidence="8">The sequence shown here is derived from an EMBL/GenBank/DDBJ whole genome shotgun (WGS) entry which is preliminary data.</text>
</comment>
<dbReference type="InterPro" id="IPR039428">
    <property type="entry name" value="NUOK/Mnh_C1-like"/>
</dbReference>
<dbReference type="GO" id="GO:0050136">
    <property type="term" value="F:NADH dehydrogenase (quinone) (non-electrogenic) activity"/>
    <property type="evidence" value="ECO:0007669"/>
    <property type="project" value="UniProtKB-UniRule"/>
</dbReference>
<sequence>MSEIALTQYLLFGAMLFVIGLYGALTRRNAVIILLSIELMLMSANINLLAFGRYGGAVQMQNPDATLAHYVFAQSQMFALFNIAVAAAEVAVGLAILIAIYRLKETANVDAYDTLRR</sequence>
<feature type="transmembrane region" description="Helical" evidence="7">
    <location>
        <begin position="76"/>
        <end position="101"/>
    </location>
</feature>
<keyword evidence="7" id="KW-1278">Translocase</keyword>